<evidence type="ECO:0008006" key="3">
    <source>
        <dbReference type="Google" id="ProtNLM"/>
    </source>
</evidence>
<name>A0ABN0WUY0_9BACI</name>
<accession>A0ABN0WUY0</accession>
<comment type="caution">
    <text evidence="1">The sequence shown here is derived from an EMBL/GenBank/DDBJ whole genome shotgun (WGS) entry which is preliminary data.</text>
</comment>
<dbReference type="Proteomes" id="UP001500782">
    <property type="component" value="Unassembled WGS sequence"/>
</dbReference>
<protein>
    <recommendedName>
        <fullName evidence="3">ABC transporter periplasmic binding protein yphF</fullName>
    </recommendedName>
</protein>
<evidence type="ECO:0000313" key="2">
    <source>
        <dbReference type="Proteomes" id="UP001500782"/>
    </source>
</evidence>
<reference evidence="1 2" key="1">
    <citation type="journal article" date="2019" name="Int. J. Syst. Evol. Microbiol.">
        <title>The Global Catalogue of Microorganisms (GCM) 10K type strain sequencing project: providing services to taxonomists for standard genome sequencing and annotation.</title>
        <authorList>
            <consortium name="The Broad Institute Genomics Platform"/>
            <consortium name="The Broad Institute Genome Sequencing Center for Infectious Disease"/>
            <person name="Wu L."/>
            <person name="Ma J."/>
        </authorList>
    </citation>
    <scope>NUCLEOTIDE SEQUENCE [LARGE SCALE GENOMIC DNA]</scope>
    <source>
        <strain evidence="1 2">JCM 9731</strain>
    </source>
</reference>
<proteinExistence type="predicted"/>
<organism evidence="1 2">
    <name type="scientific">Bacillus carboniphilus</name>
    <dbReference type="NCBI Taxonomy" id="86663"/>
    <lineage>
        <taxon>Bacteria</taxon>
        <taxon>Bacillati</taxon>
        <taxon>Bacillota</taxon>
        <taxon>Bacilli</taxon>
        <taxon>Bacillales</taxon>
        <taxon>Bacillaceae</taxon>
        <taxon>Bacillus</taxon>
    </lineage>
</organism>
<keyword evidence="2" id="KW-1185">Reference proteome</keyword>
<dbReference type="EMBL" id="BAAADJ010000064">
    <property type="protein sequence ID" value="GAA0347400.1"/>
    <property type="molecule type" value="Genomic_DNA"/>
</dbReference>
<dbReference type="PROSITE" id="PS51257">
    <property type="entry name" value="PROKAR_LIPOPROTEIN"/>
    <property type="match status" value="1"/>
</dbReference>
<sequence length="238" mass="27262">MTKKFNVFIILLISTTILSGCLYPDSELSKNQIPYLDQLQSVQTAVNQFQEDEGGILPIKTKDAETPIYQKYLVDFSRIAPRYLAEPPGNSFENGGIYQYVLVDVEENPTVRVFDLRIAERIREINLRIKANGYPPYDEILARNVYSLDFSKIGYDTPPTVVSPFTGLELPFVVNGQGELFVDYRADLYQLLRENDYDIEPGEDIRWILVEDSVFVPAYSLPYTVESNSDEPIFMTEK</sequence>
<dbReference type="RefSeq" id="WP_343803885.1">
    <property type="nucleotide sequence ID" value="NZ_BAAADJ010000064.1"/>
</dbReference>
<evidence type="ECO:0000313" key="1">
    <source>
        <dbReference type="EMBL" id="GAA0347400.1"/>
    </source>
</evidence>
<gene>
    <name evidence="1" type="ORF">GCM10008967_42230</name>
</gene>